<dbReference type="PANTHER" id="PTHR11384">
    <property type="entry name" value="ATP-BINDING CASSETTE, SUB-FAMILY D MEMBER"/>
    <property type="match status" value="1"/>
</dbReference>
<keyword evidence="1" id="KW-0813">Transport</keyword>
<evidence type="ECO:0008006" key="8">
    <source>
        <dbReference type="Google" id="ProtNLM"/>
    </source>
</evidence>
<evidence type="ECO:0000256" key="2">
    <source>
        <dbReference type="ARBA" id="ARBA00022692"/>
    </source>
</evidence>
<gene>
    <name evidence="6" type="ORF">CASFOL_012988</name>
</gene>
<feature type="transmembrane region" description="Helical" evidence="5">
    <location>
        <begin position="83"/>
        <end position="99"/>
    </location>
</feature>
<dbReference type="Proteomes" id="UP001632038">
    <property type="component" value="Unassembled WGS sequence"/>
</dbReference>
<sequence length="221" mass="25625">MYQLQTLTVFSAVIDRLSEFDDLLTSIETEKNSNEVIVHEFGNVNNSDDIPSTLLLSIQYLTLLTPRNVTLIRACRWRSLRRIIFWFVFIFRFLRYLFIEIIKPEQISGPSGSGKTSLLRGVAGLSSFGSGTIRPYQRKTRDLFFLPQKPYMVLGTLGQQVAIETLSRFFRQQLLHPWIDESKLLPREKRSGFSIGLVRLDSSRLHFTMARKTRCNYYCNG</sequence>
<evidence type="ECO:0000313" key="7">
    <source>
        <dbReference type="Proteomes" id="UP001632038"/>
    </source>
</evidence>
<dbReference type="InterPro" id="IPR027417">
    <property type="entry name" value="P-loop_NTPase"/>
</dbReference>
<evidence type="ECO:0000313" key="6">
    <source>
        <dbReference type="EMBL" id="KAL3642173.1"/>
    </source>
</evidence>
<comment type="caution">
    <text evidence="6">The sequence shown here is derived from an EMBL/GenBank/DDBJ whole genome shotgun (WGS) entry which is preliminary data.</text>
</comment>
<keyword evidence="3 5" id="KW-1133">Transmembrane helix</keyword>
<dbReference type="AlphaFoldDB" id="A0ABD3DIT0"/>
<dbReference type="InterPro" id="IPR050835">
    <property type="entry name" value="ABC_transporter_sub-D"/>
</dbReference>
<evidence type="ECO:0000256" key="3">
    <source>
        <dbReference type="ARBA" id="ARBA00022989"/>
    </source>
</evidence>
<reference evidence="7" key="1">
    <citation type="journal article" date="2024" name="IScience">
        <title>Strigolactones Initiate the Formation of Haustorium-like Structures in Castilleja.</title>
        <authorList>
            <person name="Buerger M."/>
            <person name="Peterson D."/>
            <person name="Chory J."/>
        </authorList>
    </citation>
    <scope>NUCLEOTIDE SEQUENCE [LARGE SCALE GENOMIC DNA]</scope>
</reference>
<keyword evidence="7" id="KW-1185">Reference proteome</keyword>
<organism evidence="6 7">
    <name type="scientific">Castilleja foliolosa</name>
    <dbReference type="NCBI Taxonomy" id="1961234"/>
    <lineage>
        <taxon>Eukaryota</taxon>
        <taxon>Viridiplantae</taxon>
        <taxon>Streptophyta</taxon>
        <taxon>Embryophyta</taxon>
        <taxon>Tracheophyta</taxon>
        <taxon>Spermatophyta</taxon>
        <taxon>Magnoliopsida</taxon>
        <taxon>eudicotyledons</taxon>
        <taxon>Gunneridae</taxon>
        <taxon>Pentapetalae</taxon>
        <taxon>asterids</taxon>
        <taxon>lamiids</taxon>
        <taxon>Lamiales</taxon>
        <taxon>Orobanchaceae</taxon>
        <taxon>Pedicularideae</taxon>
        <taxon>Castillejinae</taxon>
        <taxon>Castilleja</taxon>
    </lineage>
</organism>
<name>A0ABD3DIT0_9LAMI</name>
<keyword evidence="4 5" id="KW-0472">Membrane</keyword>
<dbReference type="EMBL" id="JAVIJP010000016">
    <property type="protein sequence ID" value="KAL3642173.1"/>
    <property type="molecule type" value="Genomic_DNA"/>
</dbReference>
<protein>
    <recommendedName>
        <fullName evidence="8">ABC transporter domain-containing protein</fullName>
    </recommendedName>
</protein>
<evidence type="ECO:0000256" key="5">
    <source>
        <dbReference type="SAM" id="Phobius"/>
    </source>
</evidence>
<keyword evidence="2 5" id="KW-0812">Transmembrane</keyword>
<dbReference type="PANTHER" id="PTHR11384:SF59">
    <property type="entry name" value="LYSOSOMAL COBALAMIN TRANSPORTER ABCD4"/>
    <property type="match status" value="1"/>
</dbReference>
<dbReference type="SUPFAM" id="SSF52540">
    <property type="entry name" value="P-loop containing nucleoside triphosphate hydrolases"/>
    <property type="match status" value="1"/>
</dbReference>
<dbReference type="Gene3D" id="3.40.50.300">
    <property type="entry name" value="P-loop containing nucleotide triphosphate hydrolases"/>
    <property type="match status" value="1"/>
</dbReference>
<evidence type="ECO:0000256" key="1">
    <source>
        <dbReference type="ARBA" id="ARBA00022448"/>
    </source>
</evidence>
<accession>A0ABD3DIT0</accession>
<evidence type="ECO:0000256" key="4">
    <source>
        <dbReference type="ARBA" id="ARBA00023136"/>
    </source>
</evidence>
<proteinExistence type="predicted"/>